<evidence type="ECO:0000259" key="2">
    <source>
        <dbReference type="PROSITE" id="PS50158"/>
    </source>
</evidence>
<reference evidence="3 4" key="1">
    <citation type="submission" date="2018-10" db="EMBL/GenBank/DDBJ databases">
        <title>Pan-genome distribution and transcriptional activeness of fungal secondary metabolism genes in Aspergillus section Fumigati.</title>
        <authorList>
            <person name="Takahashi H."/>
            <person name="Umemura M."/>
            <person name="Ninomiya A."/>
            <person name="Kusuya Y."/>
            <person name="Urayama S."/>
            <person name="Shimizu M."/>
            <person name="Watanabe A."/>
            <person name="Kamei K."/>
            <person name="Yaguchi T."/>
            <person name="Hagiwara D."/>
        </authorList>
    </citation>
    <scope>NUCLEOTIDE SEQUENCE [LARGE SCALE GENOMIC DNA]</scope>
    <source>
        <strain evidence="3 4">IFM 55266</strain>
    </source>
</reference>
<evidence type="ECO:0000313" key="4">
    <source>
        <dbReference type="Proteomes" id="UP001043456"/>
    </source>
</evidence>
<dbReference type="InterPro" id="IPR036875">
    <property type="entry name" value="Znf_CCHC_sf"/>
</dbReference>
<dbReference type="OrthoDB" id="4510963at2759"/>
<protein>
    <recommendedName>
        <fullName evidence="2">CCHC-type domain-containing protein</fullName>
    </recommendedName>
</protein>
<dbReference type="AlphaFoldDB" id="A0A9P3BF41"/>
<evidence type="ECO:0000313" key="3">
    <source>
        <dbReference type="EMBL" id="GIJ88909.1"/>
    </source>
</evidence>
<feature type="domain" description="CCHC-type" evidence="2">
    <location>
        <begin position="8"/>
        <end position="21"/>
    </location>
</feature>
<dbReference type="GeneID" id="67006447"/>
<evidence type="ECO:0000256" key="1">
    <source>
        <dbReference type="PROSITE-ProRule" id="PRU00047"/>
    </source>
</evidence>
<dbReference type="PROSITE" id="PS50158">
    <property type="entry name" value="ZF_CCHC"/>
    <property type="match status" value="1"/>
</dbReference>
<keyword evidence="4" id="KW-1185">Reference proteome</keyword>
<comment type="caution">
    <text evidence="3">The sequence shown here is derived from an EMBL/GenBank/DDBJ whole genome shotgun (WGS) entry which is preliminary data.</text>
</comment>
<dbReference type="InterPro" id="IPR001878">
    <property type="entry name" value="Znf_CCHC"/>
</dbReference>
<proteinExistence type="predicted"/>
<dbReference type="SUPFAM" id="SSF57756">
    <property type="entry name" value="Retrovirus zinc finger-like domains"/>
    <property type="match status" value="1"/>
</dbReference>
<dbReference type="Proteomes" id="UP001043456">
    <property type="component" value="Unassembled WGS sequence"/>
</dbReference>
<sequence>MARKHHTCYVCGQRGHMAWQCVQAGAAELVIRRRLAAQMPSGQPRGWRFPRNRRPFVATTTAPAFGSGILLQKNDDICRSAAAPTRQGQWPPGPPTPFLPPLFSPPPLGHRPSVVLHGLPPPPVGAKILCDFSMDTQSMRRVYLPRRGVGGPAYSGEYGEVLRQGRRDLRTSFSIATDAGDIPESASLLRALQQYDQDELSHIVTSLFPERVQVLGGTEHRTVAMLAQHLPRPKKALGAVFKASSSSPHHGWGALGQGELSMPTVPKDEQSRIDCVVKAAIPASPILPIPALNRRAHVRAAAPGSGPGLPG</sequence>
<dbReference type="SMART" id="SM00343">
    <property type="entry name" value="ZnF_C2HC"/>
    <property type="match status" value="1"/>
</dbReference>
<dbReference type="GO" id="GO:0008270">
    <property type="term" value="F:zinc ion binding"/>
    <property type="evidence" value="ECO:0007669"/>
    <property type="project" value="UniProtKB-KW"/>
</dbReference>
<dbReference type="GO" id="GO:0003676">
    <property type="term" value="F:nucleic acid binding"/>
    <property type="evidence" value="ECO:0007669"/>
    <property type="project" value="InterPro"/>
</dbReference>
<keyword evidence="1" id="KW-0862">Zinc</keyword>
<keyword evidence="1" id="KW-0479">Metal-binding</keyword>
<keyword evidence="1" id="KW-0863">Zinc-finger</keyword>
<dbReference type="RefSeq" id="XP_043159655.1">
    <property type="nucleotide sequence ID" value="XM_043303720.1"/>
</dbReference>
<name>A0A9P3BF41_9EURO</name>
<accession>A0A9P3BF41</accession>
<organism evidence="3 4">
    <name type="scientific">Aspergillus pseudoviridinutans</name>
    <dbReference type="NCBI Taxonomy" id="1517512"/>
    <lineage>
        <taxon>Eukaryota</taxon>
        <taxon>Fungi</taxon>
        <taxon>Dikarya</taxon>
        <taxon>Ascomycota</taxon>
        <taxon>Pezizomycotina</taxon>
        <taxon>Eurotiomycetes</taxon>
        <taxon>Eurotiomycetidae</taxon>
        <taxon>Eurotiales</taxon>
        <taxon>Aspergillaceae</taxon>
        <taxon>Aspergillus</taxon>
        <taxon>Aspergillus subgen. Fumigati</taxon>
    </lineage>
</organism>
<gene>
    <name evidence="3" type="ORF">Asppvi_007837</name>
</gene>
<dbReference type="EMBL" id="BHVY01000005">
    <property type="protein sequence ID" value="GIJ88909.1"/>
    <property type="molecule type" value="Genomic_DNA"/>
</dbReference>